<keyword evidence="3" id="KW-1185">Reference proteome</keyword>
<evidence type="ECO:0000313" key="3">
    <source>
        <dbReference type="Proteomes" id="UP001595453"/>
    </source>
</evidence>
<name>A0ABV7CLW6_9GAMM</name>
<sequence length="97" mass="11001">MQAVITQLNENLKLLYRQALDADQKLDELHRQGHGKFTALFQAEAGFQVEAKRFKPYVLEVAADVAALAESQEIDQQHLAQTVQKLQQLHNLLASFK</sequence>
<accession>A0ABV7CLW6</accession>
<protein>
    <submittedName>
        <fullName evidence="2">Prephenate dehydrogenase</fullName>
    </submittedName>
</protein>
<comment type="caution">
    <text evidence="2">The sequence shown here is derived from an EMBL/GenBank/DDBJ whole genome shotgun (WGS) entry which is preliminary data.</text>
</comment>
<feature type="coiled-coil region" evidence="1">
    <location>
        <begin position="5"/>
        <end position="32"/>
    </location>
</feature>
<gene>
    <name evidence="2" type="ORF">ACFOEE_13885</name>
</gene>
<proteinExistence type="predicted"/>
<evidence type="ECO:0000256" key="1">
    <source>
        <dbReference type="SAM" id="Coils"/>
    </source>
</evidence>
<organism evidence="2 3">
    <name type="scientific">Pseudoalteromonas fenneropenaei</name>
    <dbReference type="NCBI Taxonomy" id="1737459"/>
    <lineage>
        <taxon>Bacteria</taxon>
        <taxon>Pseudomonadati</taxon>
        <taxon>Pseudomonadota</taxon>
        <taxon>Gammaproteobacteria</taxon>
        <taxon>Alteromonadales</taxon>
        <taxon>Pseudoalteromonadaceae</taxon>
        <taxon>Pseudoalteromonas</taxon>
    </lineage>
</organism>
<evidence type="ECO:0000313" key="2">
    <source>
        <dbReference type="EMBL" id="MFC3033613.1"/>
    </source>
</evidence>
<dbReference type="Proteomes" id="UP001595453">
    <property type="component" value="Unassembled WGS sequence"/>
</dbReference>
<dbReference type="EMBL" id="JBHRSD010000023">
    <property type="protein sequence ID" value="MFC3033613.1"/>
    <property type="molecule type" value="Genomic_DNA"/>
</dbReference>
<keyword evidence="1" id="KW-0175">Coiled coil</keyword>
<reference evidence="3" key="1">
    <citation type="journal article" date="2019" name="Int. J. Syst. Evol. Microbiol.">
        <title>The Global Catalogue of Microorganisms (GCM) 10K type strain sequencing project: providing services to taxonomists for standard genome sequencing and annotation.</title>
        <authorList>
            <consortium name="The Broad Institute Genomics Platform"/>
            <consortium name="The Broad Institute Genome Sequencing Center for Infectious Disease"/>
            <person name="Wu L."/>
            <person name="Ma J."/>
        </authorList>
    </citation>
    <scope>NUCLEOTIDE SEQUENCE [LARGE SCALE GENOMIC DNA]</scope>
    <source>
        <strain evidence="3">KCTC 42730</strain>
    </source>
</reference>
<dbReference type="RefSeq" id="WP_377125313.1">
    <property type="nucleotide sequence ID" value="NZ_JBHRSD010000023.1"/>
</dbReference>